<dbReference type="AlphaFoldDB" id="A0A2P1PZT3"/>
<reference evidence="2 3" key="2">
    <citation type="submission" date="2018-03" db="EMBL/GenBank/DDBJ databases">
        <authorList>
            <person name="Keele B.F."/>
        </authorList>
    </citation>
    <scope>NUCLEOTIDE SEQUENCE [LARGE SCALE GENOMIC DNA]</scope>
    <source>
        <strain evidence="2 3">D13</strain>
        <plasmid evidence="3">Plasmid unnamed</plasmid>
    </source>
</reference>
<feature type="compositionally biased region" description="Low complexity" evidence="1">
    <location>
        <begin position="195"/>
        <end position="211"/>
    </location>
</feature>
<proteinExistence type="predicted"/>
<sequence>MSLAIDQQPLYLNDINRVLAQIGLSQLTADQCRLAGSRYKHDDIKAALKEAPTNASWRTWLRELVEFVRSSSAPTSQPQMPPPSRREAKLQPALAAAQTPAVPVPSNCQAKESRLAEINRVLVSIGCRPLTTIQAQTLATKVSTEHLKRAIAAAQSSAKAAEWLRNAVTKVSPQEPAQPANRQHDPTNRTTSRTAQQRDQPALPRRAAPAPVDSQNQSDRRQVIAYGAKAAIAFTETDLQPHQQERTGYLRSILIKAAQAKDGQDCKKGVAWNTAVVVNLGPHEVQLIAAVLLNRIPSARFAGHGHTNEKWFEFSQISDQKFKGSHMATFCEGRGSPKINVRITHNDVGRILSMFLRVCCHQLGLESQAALVLPTIHAVAAQYGEAMNRTRNAN</sequence>
<gene>
    <name evidence="2" type="ORF">C7S18_23970</name>
</gene>
<geneLocation type="plasmid" evidence="2">
    <name>unnamed</name>
</geneLocation>
<evidence type="ECO:0000256" key="1">
    <source>
        <dbReference type="SAM" id="MobiDB-lite"/>
    </source>
</evidence>
<dbReference type="Proteomes" id="UP000241074">
    <property type="component" value="Plasmid unnamed"/>
</dbReference>
<organism evidence="2 3">
    <name type="scientific">Ahniella affigens</name>
    <dbReference type="NCBI Taxonomy" id="2021234"/>
    <lineage>
        <taxon>Bacteria</taxon>
        <taxon>Pseudomonadati</taxon>
        <taxon>Pseudomonadota</taxon>
        <taxon>Gammaproteobacteria</taxon>
        <taxon>Lysobacterales</taxon>
        <taxon>Rhodanobacteraceae</taxon>
        <taxon>Ahniella</taxon>
    </lineage>
</organism>
<keyword evidence="2" id="KW-0614">Plasmid</keyword>
<accession>A0A2P1PZT3</accession>
<name>A0A2P1PZT3_9GAMM</name>
<evidence type="ECO:0000313" key="2">
    <source>
        <dbReference type="EMBL" id="AVQ00359.1"/>
    </source>
</evidence>
<feature type="region of interest" description="Disordered" evidence="1">
    <location>
        <begin position="170"/>
        <end position="220"/>
    </location>
</feature>
<keyword evidence="3" id="KW-1185">Reference proteome</keyword>
<reference evidence="2 3" key="1">
    <citation type="submission" date="2018-03" db="EMBL/GenBank/DDBJ databases">
        <title>Ahniella affigens gen. nov., sp. nov., a gammaproteobacterium isolated from sandy soil near a stream.</title>
        <authorList>
            <person name="Ko Y."/>
            <person name="Kim J.-H."/>
        </authorList>
    </citation>
    <scope>NUCLEOTIDE SEQUENCE [LARGE SCALE GENOMIC DNA]</scope>
    <source>
        <strain evidence="2 3">D13</strain>
        <plasmid evidence="3">Plasmid unnamed</plasmid>
    </source>
</reference>
<evidence type="ECO:0000313" key="3">
    <source>
        <dbReference type="Proteomes" id="UP000241074"/>
    </source>
</evidence>
<protein>
    <submittedName>
        <fullName evidence="2">Uncharacterized protein</fullName>
    </submittedName>
</protein>
<dbReference type="KEGG" id="xba:C7S18_23970"/>
<dbReference type="EMBL" id="CP027861">
    <property type="protein sequence ID" value="AVQ00359.1"/>
    <property type="molecule type" value="Genomic_DNA"/>
</dbReference>